<dbReference type="Pfam" id="PF00106">
    <property type="entry name" value="adh_short"/>
    <property type="match status" value="1"/>
</dbReference>
<dbReference type="GO" id="GO:0016616">
    <property type="term" value="F:oxidoreductase activity, acting on the CH-OH group of donors, NAD or NADP as acceptor"/>
    <property type="evidence" value="ECO:0007669"/>
    <property type="project" value="TreeGrafter"/>
</dbReference>
<dbReference type="InterPro" id="IPR002347">
    <property type="entry name" value="SDR_fam"/>
</dbReference>
<accession>A0A369CDQ8</accession>
<dbReference type="AlphaFoldDB" id="A0A369CDQ8"/>
<dbReference type="PANTHER" id="PTHR45458">
    <property type="entry name" value="SHORT-CHAIN DEHYDROGENASE/REDUCTASE SDR"/>
    <property type="match status" value="1"/>
</dbReference>
<evidence type="ECO:0000313" key="1">
    <source>
        <dbReference type="EMBL" id="RCX31245.1"/>
    </source>
</evidence>
<proteinExistence type="predicted"/>
<dbReference type="Proteomes" id="UP000252707">
    <property type="component" value="Unassembled WGS sequence"/>
</dbReference>
<dbReference type="EMBL" id="QPJY01000003">
    <property type="protein sequence ID" value="RCX31245.1"/>
    <property type="molecule type" value="Genomic_DNA"/>
</dbReference>
<gene>
    <name evidence="1" type="ORF">DFQ59_103211</name>
</gene>
<dbReference type="PANTHER" id="PTHR45458:SF1">
    <property type="entry name" value="SHORT CHAIN DEHYDROGENASE"/>
    <property type="match status" value="1"/>
</dbReference>
<dbReference type="RefSeq" id="WP_114279552.1">
    <property type="nucleotide sequence ID" value="NZ_QPJY01000003.1"/>
</dbReference>
<organism evidence="1 2">
    <name type="scientific">Thioalbus denitrificans</name>
    <dbReference type="NCBI Taxonomy" id="547122"/>
    <lineage>
        <taxon>Bacteria</taxon>
        <taxon>Pseudomonadati</taxon>
        <taxon>Pseudomonadota</taxon>
        <taxon>Gammaproteobacteria</taxon>
        <taxon>Chromatiales</taxon>
        <taxon>Ectothiorhodospiraceae</taxon>
        <taxon>Thioalbus</taxon>
    </lineage>
</organism>
<dbReference type="Gene3D" id="3.40.50.720">
    <property type="entry name" value="NAD(P)-binding Rossmann-like Domain"/>
    <property type="match status" value="1"/>
</dbReference>
<dbReference type="SUPFAM" id="SSF51735">
    <property type="entry name" value="NAD(P)-binding Rossmann-fold domains"/>
    <property type="match status" value="1"/>
</dbReference>
<evidence type="ECO:0000313" key="2">
    <source>
        <dbReference type="Proteomes" id="UP000252707"/>
    </source>
</evidence>
<sequence length="232" mass="25799">MPSVLITGASRGLGLEWARQYAGAGWRVFASARHPLESRELQALAAAHDNLTTHRLDVTRDDEIRALAWDLAEEPLDLLVNNAGAYFEKYVPDGLGRIRYDHWEETFRVNTLGPVRVTEAFVEHLARGDGRLVAAVTSHMGSIHDITAPGDYAYRSSKAALNAAMKGLAHELEPRGIGVLLLHPGWVRTRMGGPDGRLDCETSVRAMRERVASYTPAWNARFLRYDGTEIPW</sequence>
<reference evidence="1 2" key="1">
    <citation type="submission" date="2018-07" db="EMBL/GenBank/DDBJ databases">
        <title>Genomic Encyclopedia of Type Strains, Phase IV (KMG-IV): sequencing the most valuable type-strain genomes for metagenomic binning, comparative biology and taxonomic classification.</title>
        <authorList>
            <person name="Goeker M."/>
        </authorList>
    </citation>
    <scope>NUCLEOTIDE SEQUENCE [LARGE SCALE GENOMIC DNA]</scope>
    <source>
        <strain evidence="1 2">DSM 26407</strain>
    </source>
</reference>
<dbReference type="InterPro" id="IPR036291">
    <property type="entry name" value="NAD(P)-bd_dom_sf"/>
</dbReference>
<name>A0A369CDQ8_9GAMM</name>
<dbReference type="PRINTS" id="PR00081">
    <property type="entry name" value="GDHRDH"/>
</dbReference>
<protein>
    <submittedName>
        <fullName evidence="1">NAD(P)-dependent dehydrogenase (Short-subunit alcohol dehydrogenase family)</fullName>
    </submittedName>
</protein>
<dbReference type="OrthoDB" id="5786478at2"/>
<dbReference type="InterPro" id="IPR052184">
    <property type="entry name" value="SDR_enzymes"/>
</dbReference>
<dbReference type="CDD" id="cd05325">
    <property type="entry name" value="carb_red_sniffer_like_SDR_c"/>
    <property type="match status" value="1"/>
</dbReference>
<comment type="caution">
    <text evidence="1">The sequence shown here is derived from an EMBL/GenBank/DDBJ whole genome shotgun (WGS) entry which is preliminary data.</text>
</comment>
<keyword evidence="2" id="KW-1185">Reference proteome</keyword>